<dbReference type="EMBL" id="DF977000">
    <property type="protein sequence ID" value="GAQ24731.1"/>
    <property type="molecule type" value="Genomic_DNA"/>
</dbReference>
<keyword evidence="4" id="KW-1185">Reference proteome</keyword>
<sequence length="254" mass="28400">MDSTNEKQMEARLRDIFTIAKKNREKRASNFLDPAEQEIARNVASGFPDMDFYLDGGYENAERRILVAYPKGMEDEPFKQPIGALRITSRDLSAHPGHRDYLGAILGLGINREKIGDILVGKDYTDIVVKEEIMEYIGTNLLKVGNAPVEVEEISLKELLKPERAYKEIKGTVASLRLDAVACIAFGISRSKMAPFIKGENVRINFKTVKDPSAPVKEGDVISANRLGRAKIMEVGGQSKKGRTYVIVHRYISR</sequence>
<reference evidence="3" key="1">
    <citation type="journal article" date="2016" name="Genome Announc.">
        <title>Draft Genome Sequence of the Syntrophic Lactate-Degrading Bacterium Tepidanaerobacter syntrophicus JLT.</title>
        <authorList>
            <person name="Matsuura N."/>
            <person name="Ohashi A."/>
            <person name="Tourlousse D.M."/>
            <person name="Sekiguchi Y."/>
        </authorList>
    </citation>
    <scope>NUCLEOTIDE SEQUENCE [LARGE SCALE GENOMIC DNA]</scope>
    <source>
        <strain evidence="3">JL</strain>
    </source>
</reference>
<evidence type="ECO:0000256" key="1">
    <source>
        <dbReference type="PROSITE-ProRule" id="PRU00182"/>
    </source>
</evidence>
<dbReference type="CDD" id="cd00165">
    <property type="entry name" value="S4"/>
    <property type="match status" value="1"/>
</dbReference>
<dbReference type="STRING" id="224999.GCA_001485475_00737"/>
<gene>
    <name evidence="3" type="ORF">TSYNT_6110</name>
</gene>
<dbReference type="Gene3D" id="3.10.290.10">
    <property type="entry name" value="RNA-binding S4 domain"/>
    <property type="match status" value="1"/>
</dbReference>
<evidence type="ECO:0000313" key="3">
    <source>
        <dbReference type="EMBL" id="GAQ24731.1"/>
    </source>
</evidence>
<dbReference type="PANTHER" id="PTHR13633">
    <property type="entry name" value="MITOCHONDRIAL TRANSCRIPTION RESCUE FACTOR 1"/>
    <property type="match status" value="1"/>
</dbReference>
<dbReference type="PROSITE" id="PS50889">
    <property type="entry name" value="S4"/>
    <property type="match status" value="1"/>
</dbReference>
<dbReference type="OrthoDB" id="9812787at2"/>
<keyword evidence="1" id="KW-0694">RNA-binding</keyword>
<dbReference type="Gene3D" id="3.30.1370.160">
    <property type="match status" value="1"/>
</dbReference>
<dbReference type="Gene3D" id="3.30.70.330">
    <property type="match status" value="1"/>
</dbReference>
<dbReference type="PANTHER" id="PTHR13633:SF3">
    <property type="entry name" value="MITOCHONDRIAL TRANSCRIPTION RESCUE FACTOR 1"/>
    <property type="match status" value="1"/>
</dbReference>
<dbReference type="AlphaFoldDB" id="A0A0U9HF37"/>
<accession>A0A0U9HF37</accession>
<proteinExistence type="predicted"/>
<feature type="domain" description="RNA-binding S4" evidence="2">
    <location>
        <begin position="176"/>
        <end position="233"/>
    </location>
</feature>
<dbReference type="SMART" id="SM00363">
    <property type="entry name" value="S4"/>
    <property type="match status" value="1"/>
</dbReference>
<dbReference type="RefSeq" id="WP_059031828.1">
    <property type="nucleotide sequence ID" value="NZ_BSDW01000001.1"/>
</dbReference>
<evidence type="ECO:0000259" key="2">
    <source>
        <dbReference type="SMART" id="SM00363"/>
    </source>
</evidence>
<protein>
    <submittedName>
        <fullName evidence="3">RNA-binding protein YlmH, contains S4-like domain</fullName>
    </submittedName>
</protein>
<organism evidence="3">
    <name type="scientific">Tepidanaerobacter syntrophicus</name>
    <dbReference type="NCBI Taxonomy" id="224999"/>
    <lineage>
        <taxon>Bacteria</taxon>
        <taxon>Bacillati</taxon>
        <taxon>Bacillota</taxon>
        <taxon>Clostridia</taxon>
        <taxon>Thermosediminibacterales</taxon>
        <taxon>Tepidanaerobacteraceae</taxon>
        <taxon>Tepidanaerobacter</taxon>
    </lineage>
</organism>
<dbReference type="GO" id="GO:0003723">
    <property type="term" value="F:RNA binding"/>
    <property type="evidence" value="ECO:0007669"/>
    <property type="project" value="UniProtKB-KW"/>
</dbReference>
<dbReference type="InterPro" id="IPR002942">
    <property type="entry name" value="S4_RNA-bd"/>
</dbReference>
<evidence type="ECO:0000313" key="4">
    <source>
        <dbReference type="Proteomes" id="UP000062160"/>
    </source>
</evidence>
<dbReference type="Proteomes" id="UP000062160">
    <property type="component" value="Unassembled WGS sequence"/>
</dbReference>
<dbReference type="InterPro" id="IPR012677">
    <property type="entry name" value="Nucleotide-bd_a/b_plait_sf"/>
</dbReference>
<dbReference type="InterPro" id="IPR040591">
    <property type="entry name" value="RqcP2_RBD"/>
</dbReference>
<name>A0A0U9HF37_9FIRM</name>
<dbReference type="InterPro" id="IPR036986">
    <property type="entry name" value="S4_RNA-bd_sf"/>
</dbReference>
<dbReference type="Pfam" id="PF01479">
    <property type="entry name" value="S4"/>
    <property type="match status" value="1"/>
</dbReference>
<dbReference type="SUPFAM" id="SSF55174">
    <property type="entry name" value="Alpha-L RNA-binding motif"/>
    <property type="match status" value="1"/>
</dbReference>
<dbReference type="Pfam" id="PF17774">
    <property type="entry name" value="YlmH_RBD"/>
    <property type="match status" value="1"/>
</dbReference>